<evidence type="ECO:0000256" key="1">
    <source>
        <dbReference type="ARBA" id="ARBA00009884"/>
    </source>
</evidence>
<dbReference type="GO" id="GO:0016192">
    <property type="term" value="P:vesicle-mediated transport"/>
    <property type="evidence" value="ECO:0007669"/>
    <property type="project" value="InterPro"/>
</dbReference>
<sequence length="140" mass="15715">MLTDPLSIGTVAKHVTVVGELSRLVAVYNLLEISETEQQLACQDEHSQSLQNVRRLLQHEKTADLDATRLVMLYALRYENHPNNDIQGLVQLLRKRGVPDKYCQAVNNMLQFGGSRARTSDLFGNSSAMAMTKKFIKGLK</sequence>
<dbReference type="Proteomes" id="UP000887566">
    <property type="component" value="Unplaced"/>
</dbReference>
<dbReference type="Gene3D" id="1.25.40.60">
    <property type="match status" value="1"/>
</dbReference>
<evidence type="ECO:0000313" key="2">
    <source>
        <dbReference type="Proteomes" id="UP000887566"/>
    </source>
</evidence>
<keyword evidence="2" id="KW-1185">Reference proteome</keyword>
<dbReference type="SUPFAM" id="SSF56815">
    <property type="entry name" value="Sec1/munc18-like (SM) proteins"/>
    <property type="match status" value="1"/>
</dbReference>
<dbReference type="WBParaSite" id="PSAMB.scaffold17336size1146.g37233.t1">
    <property type="protein sequence ID" value="PSAMB.scaffold17336size1146.g37233.t1"/>
    <property type="gene ID" value="PSAMB.scaffold17336size1146.g37233"/>
</dbReference>
<reference evidence="3" key="1">
    <citation type="submission" date="2022-11" db="UniProtKB">
        <authorList>
            <consortium name="WormBaseParasite"/>
        </authorList>
    </citation>
    <scope>IDENTIFICATION</scope>
</reference>
<evidence type="ECO:0000313" key="3">
    <source>
        <dbReference type="WBParaSite" id="PSAMB.scaffold17336size1146.g37233.t1"/>
    </source>
</evidence>
<dbReference type="InterPro" id="IPR043127">
    <property type="entry name" value="Sec-1-like_dom3a"/>
</dbReference>
<organism evidence="2 3">
    <name type="scientific">Plectus sambesii</name>
    <dbReference type="NCBI Taxonomy" id="2011161"/>
    <lineage>
        <taxon>Eukaryota</taxon>
        <taxon>Metazoa</taxon>
        <taxon>Ecdysozoa</taxon>
        <taxon>Nematoda</taxon>
        <taxon>Chromadorea</taxon>
        <taxon>Plectida</taxon>
        <taxon>Plectina</taxon>
        <taxon>Plectoidea</taxon>
        <taxon>Plectidae</taxon>
        <taxon>Plectus</taxon>
    </lineage>
</organism>
<proteinExistence type="inferred from homology"/>
<comment type="similarity">
    <text evidence="1">Belongs to the STXBP/unc-18/SEC1 family.</text>
</comment>
<name>A0A914VD54_9BILA</name>
<dbReference type="InterPro" id="IPR001619">
    <property type="entry name" value="Sec1-like"/>
</dbReference>
<dbReference type="Gene3D" id="3.90.830.10">
    <property type="entry name" value="Syntaxin Binding Protein 1, Chain A, domain 2"/>
    <property type="match status" value="1"/>
</dbReference>
<protein>
    <submittedName>
        <fullName evidence="3">Uncharacterized protein</fullName>
    </submittedName>
</protein>
<dbReference type="InterPro" id="IPR036045">
    <property type="entry name" value="Sec1-like_sf"/>
</dbReference>
<dbReference type="Pfam" id="PF00995">
    <property type="entry name" value="Sec1"/>
    <property type="match status" value="1"/>
</dbReference>
<dbReference type="AlphaFoldDB" id="A0A914VD54"/>
<accession>A0A914VD54</accession>